<protein>
    <submittedName>
        <fullName evidence="1">Uncharacterized protein</fullName>
    </submittedName>
</protein>
<keyword evidence="2" id="KW-1185">Reference proteome</keyword>
<evidence type="ECO:0000313" key="1">
    <source>
        <dbReference type="EMBL" id="CAI9613873.1"/>
    </source>
</evidence>
<sequence length="50" mass="5766">MFISAHFHPFIFWKGSGTFLNAKSCVFGSTDFNKNAAEKHVLRFLLHFAF</sequence>
<organism evidence="1 2">
    <name type="scientific">Staurois parvus</name>
    <dbReference type="NCBI Taxonomy" id="386267"/>
    <lineage>
        <taxon>Eukaryota</taxon>
        <taxon>Metazoa</taxon>
        <taxon>Chordata</taxon>
        <taxon>Craniata</taxon>
        <taxon>Vertebrata</taxon>
        <taxon>Euteleostomi</taxon>
        <taxon>Amphibia</taxon>
        <taxon>Batrachia</taxon>
        <taxon>Anura</taxon>
        <taxon>Neobatrachia</taxon>
        <taxon>Ranoidea</taxon>
        <taxon>Ranidae</taxon>
        <taxon>Staurois</taxon>
    </lineage>
</organism>
<dbReference type="Proteomes" id="UP001162483">
    <property type="component" value="Unassembled WGS sequence"/>
</dbReference>
<comment type="caution">
    <text evidence="1">The sequence shown here is derived from an EMBL/GenBank/DDBJ whole genome shotgun (WGS) entry which is preliminary data.</text>
</comment>
<accession>A0ABN9GWP0</accession>
<proteinExistence type="predicted"/>
<reference evidence="1" key="1">
    <citation type="submission" date="2023-05" db="EMBL/GenBank/DDBJ databases">
        <authorList>
            <person name="Stuckert A."/>
        </authorList>
    </citation>
    <scope>NUCLEOTIDE SEQUENCE</scope>
</reference>
<name>A0ABN9GWP0_9NEOB</name>
<dbReference type="EMBL" id="CATNWA010019558">
    <property type="protein sequence ID" value="CAI9613873.1"/>
    <property type="molecule type" value="Genomic_DNA"/>
</dbReference>
<evidence type="ECO:0000313" key="2">
    <source>
        <dbReference type="Proteomes" id="UP001162483"/>
    </source>
</evidence>
<gene>
    <name evidence="1" type="ORF">SPARVUS_LOCUS14965215</name>
</gene>